<feature type="compositionally biased region" description="Basic and acidic residues" evidence="1">
    <location>
        <begin position="68"/>
        <end position="80"/>
    </location>
</feature>
<feature type="region of interest" description="Disordered" evidence="1">
    <location>
        <begin position="1"/>
        <end position="80"/>
    </location>
</feature>
<evidence type="ECO:0008006" key="6">
    <source>
        <dbReference type="Google" id="ProtNLM"/>
    </source>
</evidence>
<reference evidence="4" key="1">
    <citation type="submission" date="2014-09" db="EMBL/GenBank/DDBJ databases">
        <title>Sequence of the Streptomyces nodosus genome.</title>
        <authorList>
            <person name="Sweeney P."/>
            <person name="Stephens N."/>
            <person name="Murphy C."/>
            <person name="Caffrey P."/>
        </authorList>
    </citation>
    <scope>NUCLEOTIDE SEQUENCE [LARGE SCALE GENOMIC DNA]</scope>
    <source>
        <strain evidence="4">ATCC 14899</strain>
    </source>
</reference>
<reference evidence="3 5" key="3">
    <citation type="submission" date="2017-09" db="EMBL/GenBank/DDBJ databases">
        <title>Streptomyces genome completion.</title>
        <authorList>
            <person name="Lee N."/>
            <person name="Cho B.-K."/>
        </authorList>
    </citation>
    <scope>NUCLEOTIDE SEQUENCE [LARGE SCALE GENOMIC DNA]</scope>
    <source>
        <strain evidence="3 5">ATCC 14899</strain>
    </source>
</reference>
<dbReference type="EMBL" id="CP023747">
    <property type="protein sequence ID" value="QEV41378.1"/>
    <property type="molecule type" value="Genomic_DNA"/>
</dbReference>
<name>A0A0B5DNK1_9ACTN</name>
<protein>
    <recommendedName>
        <fullName evidence="6">Gliding motility protein</fullName>
    </recommendedName>
</protein>
<dbReference type="STRING" id="40318.SNOD_24665"/>
<evidence type="ECO:0000313" key="2">
    <source>
        <dbReference type="EMBL" id="AJE42880.1"/>
    </source>
</evidence>
<keyword evidence="4" id="KW-1185">Reference proteome</keyword>
<evidence type="ECO:0000313" key="5">
    <source>
        <dbReference type="Proteomes" id="UP000325763"/>
    </source>
</evidence>
<reference evidence="2 4" key="2">
    <citation type="journal article" date="2016" name="Appl. Microbiol. Biotechnol.">
        <title>Exploiting the genome sequence of Streptomyces nodosus for enhanced antibiotic production.</title>
        <authorList>
            <person name="Sweeney P."/>
            <person name="Murphy C.D."/>
            <person name="Caffrey P."/>
        </authorList>
    </citation>
    <scope>NUCLEOTIDE SEQUENCE [LARGE SCALE GENOMIC DNA]</scope>
    <source>
        <strain evidence="2 4">ATCC 14899</strain>
    </source>
</reference>
<accession>A0A0B5DNK1</accession>
<organism evidence="2 4">
    <name type="scientific">Streptomyces nodosus</name>
    <dbReference type="NCBI Taxonomy" id="40318"/>
    <lineage>
        <taxon>Bacteria</taxon>
        <taxon>Bacillati</taxon>
        <taxon>Actinomycetota</taxon>
        <taxon>Actinomycetes</taxon>
        <taxon>Kitasatosporales</taxon>
        <taxon>Streptomycetaceae</taxon>
        <taxon>Streptomyces</taxon>
    </lineage>
</organism>
<dbReference type="KEGG" id="snq:CP978_24995"/>
<evidence type="ECO:0000313" key="4">
    <source>
        <dbReference type="Proteomes" id="UP000031526"/>
    </source>
</evidence>
<evidence type="ECO:0000313" key="3">
    <source>
        <dbReference type="EMBL" id="QEV41378.1"/>
    </source>
</evidence>
<dbReference type="Proteomes" id="UP000325763">
    <property type="component" value="Chromosome"/>
</dbReference>
<sequence>MHGFFRRSRTTEEALSAEAVATRTTAPAEPEAADGAKDTPEAGPGAAKAEPPRPVGGIGIPEQPSADRTADSEADAGART</sequence>
<dbReference type="Proteomes" id="UP000031526">
    <property type="component" value="Chromosome"/>
</dbReference>
<dbReference type="AlphaFoldDB" id="A0A0B5DNK1"/>
<proteinExistence type="predicted"/>
<dbReference type="HOGENOM" id="CLU_133312_1_0_11"/>
<evidence type="ECO:0000256" key="1">
    <source>
        <dbReference type="SAM" id="MobiDB-lite"/>
    </source>
</evidence>
<dbReference type="EMBL" id="CP009313">
    <property type="protein sequence ID" value="AJE42880.1"/>
    <property type="molecule type" value="Genomic_DNA"/>
</dbReference>
<gene>
    <name evidence="3" type="ORF">CP978_24995</name>
    <name evidence="2" type="ORF">SNOD_24665</name>
</gene>
<feature type="compositionally biased region" description="Low complexity" evidence="1">
    <location>
        <begin position="17"/>
        <end position="30"/>
    </location>
</feature>